<accession>A0A834FF06</accession>
<dbReference type="AlphaFoldDB" id="A0A834FF06"/>
<evidence type="ECO:0000313" key="3">
    <source>
        <dbReference type="Proteomes" id="UP000646548"/>
    </source>
</evidence>
<dbReference type="EMBL" id="WKFB01000268">
    <property type="protein sequence ID" value="KAF6729002.1"/>
    <property type="molecule type" value="Genomic_DNA"/>
</dbReference>
<evidence type="ECO:0000256" key="1">
    <source>
        <dbReference type="SAM" id="MobiDB-lite"/>
    </source>
</evidence>
<comment type="caution">
    <text evidence="2">The sequence shown here is derived from an EMBL/GenBank/DDBJ whole genome shotgun (WGS) entry which is preliminary data.</text>
</comment>
<dbReference type="Proteomes" id="UP000646548">
    <property type="component" value="Unassembled WGS sequence"/>
</dbReference>
<sequence>MVRSCQTAPESRKTNTDQGEGGGAALLGLHVSRRGMYSAVSASRRGYKMSMFNLQVGSCVERTAGPPPSNRNRNER</sequence>
<name>A0A834FF06_ORYME</name>
<proteinExistence type="predicted"/>
<reference evidence="2" key="1">
    <citation type="journal article" name="BMC Genomics">
        <title>Long-read sequencing and de novo genome assembly of marine medaka (Oryzias melastigma).</title>
        <authorList>
            <person name="Liang P."/>
            <person name="Saqib H.S.A."/>
            <person name="Ni X."/>
            <person name="Shen Y."/>
        </authorList>
    </citation>
    <scope>NUCLEOTIDE SEQUENCE</scope>
    <source>
        <strain evidence="2">Bigg-433</strain>
    </source>
</reference>
<protein>
    <submittedName>
        <fullName evidence="2">Uncharacterized protein</fullName>
    </submittedName>
</protein>
<evidence type="ECO:0000313" key="2">
    <source>
        <dbReference type="EMBL" id="KAF6729002.1"/>
    </source>
</evidence>
<feature type="region of interest" description="Disordered" evidence="1">
    <location>
        <begin position="1"/>
        <end position="23"/>
    </location>
</feature>
<organism evidence="2 3">
    <name type="scientific">Oryzias melastigma</name>
    <name type="common">Marine medaka</name>
    <dbReference type="NCBI Taxonomy" id="30732"/>
    <lineage>
        <taxon>Eukaryota</taxon>
        <taxon>Metazoa</taxon>
        <taxon>Chordata</taxon>
        <taxon>Craniata</taxon>
        <taxon>Vertebrata</taxon>
        <taxon>Euteleostomi</taxon>
        <taxon>Actinopterygii</taxon>
        <taxon>Neopterygii</taxon>
        <taxon>Teleostei</taxon>
        <taxon>Neoteleostei</taxon>
        <taxon>Acanthomorphata</taxon>
        <taxon>Ovalentaria</taxon>
        <taxon>Atherinomorphae</taxon>
        <taxon>Beloniformes</taxon>
        <taxon>Adrianichthyidae</taxon>
        <taxon>Oryziinae</taxon>
        <taxon>Oryzias</taxon>
    </lineage>
</organism>
<gene>
    <name evidence="2" type="ORF">FQA47_011594</name>
</gene>